<dbReference type="Proteomes" id="UP001229421">
    <property type="component" value="Unassembled WGS sequence"/>
</dbReference>
<feature type="compositionally biased region" description="Basic and acidic residues" evidence="1">
    <location>
        <begin position="474"/>
        <end position="516"/>
    </location>
</feature>
<dbReference type="InterPro" id="IPR000719">
    <property type="entry name" value="Prot_kinase_dom"/>
</dbReference>
<feature type="compositionally biased region" description="Acidic residues" evidence="1">
    <location>
        <begin position="1004"/>
        <end position="1018"/>
    </location>
</feature>
<evidence type="ECO:0000313" key="3">
    <source>
        <dbReference type="EMBL" id="KAK1413838.1"/>
    </source>
</evidence>
<dbReference type="Pfam" id="PF07714">
    <property type="entry name" value="PK_Tyr_Ser-Thr"/>
    <property type="match status" value="2"/>
</dbReference>
<dbReference type="AlphaFoldDB" id="A0AAD8NMP3"/>
<feature type="region of interest" description="Disordered" evidence="1">
    <location>
        <begin position="202"/>
        <end position="221"/>
    </location>
</feature>
<keyword evidence="4" id="KW-1185">Reference proteome</keyword>
<dbReference type="PANTHER" id="PTHR27003">
    <property type="entry name" value="OS07G0166700 PROTEIN"/>
    <property type="match status" value="1"/>
</dbReference>
<feature type="compositionally biased region" description="Basic and acidic residues" evidence="1">
    <location>
        <begin position="439"/>
        <end position="466"/>
    </location>
</feature>
<feature type="compositionally biased region" description="Polar residues" evidence="1">
    <location>
        <begin position="1115"/>
        <end position="1132"/>
    </location>
</feature>
<proteinExistence type="predicted"/>
<feature type="domain" description="Protein kinase" evidence="2">
    <location>
        <begin position="1"/>
        <end position="176"/>
    </location>
</feature>
<evidence type="ECO:0000256" key="1">
    <source>
        <dbReference type="SAM" id="MobiDB-lite"/>
    </source>
</evidence>
<dbReference type="InterPro" id="IPR011009">
    <property type="entry name" value="Kinase-like_dom_sf"/>
</dbReference>
<evidence type="ECO:0000313" key="4">
    <source>
        <dbReference type="Proteomes" id="UP001229421"/>
    </source>
</evidence>
<dbReference type="Gene3D" id="1.10.510.10">
    <property type="entry name" value="Transferase(Phosphotransferase) domain 1"/>
    <property type="match status" value="2"/>
</dbReference>
<feature type="region of interest" description="Disordered" evidence="1">
    <location>
        <begin position="1115"/>
        <end position="1149"/>
    </location>
</feature>
<dbReference type="GO" id="GO:0005886">
    <property type="term" value="C:plasma membrane"/>
    <property type="evidence" value="ECO:0007669"/>
    <property type="project" value="TreeGrafter"/>
</dbReference>
<feature type="compositionally biased region" description="Low complexity" evidence="1">
    <location>
        <begin position="547"/>
        <end position="559"/>
    </location>
</feature>
<sequence>MRKRLTTIQRFEICLGAARGLHYLHNGVDPIVHGNIKPSKILLNLDTNSSSKFVAKVSSFGLSKIVPGKKVVLDDEVRKVEWDDIYSFGVLLLQVLCGVLEIVDTDDYQERHVTELVPKKMAQNQELRKIVHRDIRKEIKTEALDTYAKIACQCVVEDPEARPKMDQVVQQLEKALRLQGGEVTYVEIPGIAQANVDAVDVGDGGENNSSMAMEDTNTNTSMESVLNRTLLIEDDKNESSNNDPETDKENLNAINSRQESNIIVENKEDNAIKIPAIKDVDKEISTNDPETTEEPMDDVDSNKKSKTNEENKEDDESIKTGTTSESSNGDTSTLLDQSFTVPVSSYNDVEIIPEDAEKENGDNINDTDNIKVDLKSYEESKIIGSENEANNESNKPTSLKSSHGNEGNFSMGGQVSDGHLLASSNGNGLPQVSDCDENSETRSSDITDENCKESVHNRNLIEDAKTENTNNDATTEKENLGDLNSKRELNITVEENKSKVRVKDANTTNDPEKTEEPIDDFESNNSSKIIEENEEDDDESMKNTTPSESSNVDTSTSSDQEVKNSEIFKSDKRNFSEVIEDELEQLRIPLEEIKFGRKVDVRGYGTMFEGEFNHQKVALKRLNITNLGNIKPKLLSAILTISRFRKHPNLVALIGFCDENNKEIILVYEHVSGGNLADKMSKHLTTIQRLQICLGAARGLEFLHSGIESVDSYPGIIHGHLKLSKILLNSNSISSEFEAKVSGFGLPRLLPGHVEIAPKSVDPLHAATGTLTKESDVYTFGVLLLEVLCGVPELVDTDDYQERHVTELVPKRLEQNMLRKIVHFDIRDEITDESLETYAKIACRCVMENPEERPTMTEVVEELEKALRLQGVKLSNVQIFGSSNGASVLEVPVGEDDHEGFDNGETTSLNVTEEESNDDINMLSGGNDVKSVPEDGEKENDPDGIVKSTETMGENQVNNESKITESDSNSVMNQEESNAQLLASSNDSGLPVSEEGNDKRENITEEEATDDIAMEDAEKENGNNMNVHETTEDDLKSNKEPKINDENKTIASSSLNSAMQEDATKEKENVLMMNTYNPHIKEITQEVHNIPEDNAKAEVVNSELIVTSREDFSYSASQTQKLESTSSDSGNGDPSDHLLPKSPDNLKKTSKESRYCCCCICSCWRFISDRIVLLRK</sequence>
<organism evidence="3 4">
    <name type="scientific">Tagetes erecta</name>
    <name type="common">African marigold</name>
    <dbReference type="NCBI Taxonomy" id="13708"/>
    <lineage>
        <taxon>Eukaryota</taxon>
        <taxon>Viridiplantae</taxon>
        <taxon>Streptophyta</taxon>
        <taxon>Embryophyta</taxon>
        <taxon>Tracheophyta</taxon>
        <taxon>Spermatophyta</taxon>
        <taxon>Magnoliopsida</taxon>
        <taxon>eudicotyledons</taxon>
        <taxon>Gunneridae</taxon>
        <taxon>Pentapetalae</taxon>
        <taxon>asterids</taxon>
        <taxon>campanulids</taxon>
        <taxon>Asterales</taxon>
        <taxon>Asteraceae</taxon>
        <taxon>Asteroideae</taxon>
        <taxon>Heliantheae alliance</taxon>
        <taxon>Tageteae</taxon>
        <taxon>Tagetes</taxon>
    </lineage>
</organism>
<gene>
    <name evidence="3" type="ORF">QVD17_29574</name>
</gene>
<feature type="compositionally biased region" description="Polar residues" evidence="1">
    <location>
        <begin position="387"/>
        <end position="413"/>
    </location>
</feature>
<feature type="compositionally biased region" description="Basic and acidic residues" evidence="1">
    <location>
        <begin position="1029"/>
        <end position="1048"/>
    </location>
</feature>
<dbReference type="GO" id="GO:0009506">
    <property type="term" value="C:plasmodesma"/>
    <property type="evidence" value="ECO:0007669"/>
    <property type="project" value="TreeGrafter"/>
</dbReference>
<dbReference type="PANTHER" id="PTHR27003:SF363">
    <property type="entry name" value="PROTEIN KINASE DOMAIN-CONTAINING PROTEIN"/>
    <property type="match status" value="1"/>
</dbReference>
<dbReference type="PROSITE" id="PS50011">
    <property type="entry name" value="PROTEIN_KINASE_DOM"/>
    <property type="match status" value="2"/>
</dbReference>
<feature type="compositionally biased region" description="Basic and acidic residues" evidence="1">
    <location>
        <begin position="931"/>
        <end position="941"/>
    </location>
</feature>
<accession>A0AAD8NMP3</accession>
<feature type="compositionally biased region" description="Polar residues" evidence="1">
    <location>
        <begin position="319"/>
        <end position="347"/>
    </location>
</feature>
<feature type="compositionally biased region" description="Basic and acidic residues" evidence="1">
    <location>
        <begin position="1134"/>
        <end position="1149"/>
    </location>
</feature>
<evidence type="ECO:0000259" key="2">
    <source>
        <dbReference type="PROSITE" id="PS50011"/>
    </source>
</evidence>
<feature type="region of interest" description="Disordered" evidence="1">
    <location>
        <begin position="914"/>
        <end position="1052"/>
    </location>
</feature>
<dbReference type="InterPro" id="IPR001245">
    <property type="entry name" value="Ser-Thr/Tyr_kinase_cat_dom"/>
</dbReference>
<name>A0AAD8NMP3_TARER</name>
<feature type="compositionally biased region" description="Acidic residues" evidence="1">
    <location>
        <begin position="290"/>
        <end position="299"/>
    </location>
</feature>
<reference evidence="3" key="1">
    <citation type="journal article" date="2023" name="bioRxiv">
        <title>Improved chromosome-level genome assembly for marigold (Tagetes erecta).</title>
        <authorList>
            <person name="Jiang F."/>
            <person name="Yuan L."/>
            <person name="Wang S."/>
            <person name="Wang H."/>
            <person name="Xu D."/>
            <person name="Wang A."/>
            <person name="Fan W."/>
        </authorList>
    </citation>
    <scope>NUCLEOTIDE SEQUENCE</scope>
    <source>
        <strain evidence="3">WSJ</strain>
        <tissue evidence="3">Leaf</tissue>
    </source>
</reference>
<feature type="region of interest" description="Disordered" evidence="1">
    <location>
        <begin position="281"/>
        <end position="565"/>
    </location>
</feature>
<dbReference type="InterPro" id="IPR045272">
    <property type="entry name" value="ANXUR1/2-like"/>
</dbReference>
<feature type="compositionally biased region" description="Polar residues" evidence="1">
    <location>
        <begin position="948"/>
        <end position="988"/>
    </location>
</feature>
<dbReference type="EMBL" id="JAUHHV010000008">
    <property type="protein sequence ID" value="KAK1413838.1"/>
    <property type="molecule type" value="Genomic_DNA"/>
</dbReference>
<protein>
    <recommendedName>
        <fullName evidence="2">Protein kinase domain-containing protein</fullName>
    </recommendedName>
</protein>
<feature type="compositionally biased region" description="Basic and acidic residues" evidence="1">
    <location>
        <begin position="300"/>
        <end position="310"/>
    </location>
</feature>
<feature type="region of interest" description="Disordered" evidence="1">
    <location>
        <begin position="233"/>
        <end position="254"/>
    </location>
</feature>
<feature type="domain" description="Protein kinase" evidence="2">
    <location>
        <begin position="593"/>
        <end position="867"/>
    </location>
</feature>
<dbReference type="Gene3D" id="3.30.200.20">
    <property type="entry name" value="Phosphorylase Kinase, domain 1"/>
    <property type="match status" value="1"/>
</dbReference>
<dbReference type="SUPFAM" id="SSF56112">
    <property type="entry name" value="Protein kinase-like (PK-like)"/>
    <property type="match status" value="2"/>
</dbReference>
<comment type="caution">
    <text evidence="3">The sequence shown here is derived from an EMBL/GenBank/DDBJ whole genome shotgun (WGS) entry which is preliminary data.</text>
</comment>
<dbReference type="GO" id="GO:0004714">
    <property type="term" value="F:transmembrane receptor protein tyrosine kinase activity"/>
    <property type="evidence" value="ECO:0007669"/>
    <property type="project" value="InterPro"/>
</dbReference>
<dbReference type="GO" id="GO:0005524">
    <property type="term" value="F:ATP binding"/>
    <property type="evidence" value="ECO:0007669"/>
    <property type="project" value="InterPro"/>
</dbReference>
<feature type="compositionally biased region" description="Basic and acidic residues" evidence="1">
    <location>
        <begin position="368"/>
        <end position="381"/>
    </location>
</feature>
<feature type="compositionally biased region" description="Polar residues" evidence="1">
    <location>
        <begin position="206"/>
        <end position="221"/>
    </location>
</feature>